<proteinExistence type="predicted"/>
<keyword evidence="1" id="KW-0812">Transmembrane</keyword>
<accession>A0A517M8F1</accession>
<sequence>MGASKSETSLARFGWASVAVAIVAAGLWWWMQPPAPLSENGYDLTIALYRVCNQRSDEGLQRIEELLDESRSTAAASDPSHGIVAAIVAQAKAGDWESAARASRRALEDQVKR</sequence>
<keyword evidence="3" id="KW-1185">Reference proteome</keyword>
<dbReference type="Proteomes" id="UP000319557">
    <property type="component" value="Chromosome"/>
</dbReference>
<dbReference type="EMBL" id="CP036261">
    <property type="protein sequence ID" value="QDS91153.1"/>
    <property type="molecule type" value="Genomic_DNA"/>
</dbReference>
<evidence type="ECO:0000313" key="2">
    <source>
        <dbReference type="EMBL" id="QDS91153.1"/>
    </source>
</evidence>
<evidence type="ECO:0000256" key="1">
    <source>
        <dbReference type="SAM" id="Phobius"/>
    </source>
</evidence>
<reference evidence="2 3" key="1">
    <citation type="submission" date="2019-02" db="EMBL/GenBank/DDBJ databases">
        <title>Deep-cultivation of Planctomycetes and their phenomic and genomic characterization uncovers novel biology.</title>
        <authorList>
            <person name="Wiegand S."/>
            <person name="Jogler M."/>
            <person name="Boedeker C."/>
            <person name="Pinto D."/>
            <person name="Vollmers J."/>
            <person name="Rivas-Marin E."/>
            <person name="Kohn T."/>
            <person name="Peeters S.H."/>
            <person name="Heuer A."/>
            <person name="Rast P."/>
            <person name="Oberbeckmann S."/>
            <person name="Bunk B."/>
            <person name="Jeske O."/>
            <person name="Meyerdierks A."/>
            <person name="Storesund J.E."/>
            <person name="Kallscheuer N."/>
            <person name="Luecker S."/>
            <person name="Lage O.M."/>
            <person name="Pohl T."/>
            <person name="Merkel B.J."/>
            <person name="Hornburger P."/>
            <person name="Mueller R.-W."/>
            <person name="Bruemmer F."/>
            <person name="Labrenz M."/>
            <person name="Spormann A.M."/>
            <person name="Op den Camp H."/>
            <person name="Overmann J."/>
            <person name="Amann R."/>
            <person name="Jetten M.S.M."/>
            <person name="Mascher T."/>
            <person name="Medema M.H."/>
            <person name="Devos D.P."/>
            <person name="Kaster A.-K."/>
            <person name="Ovreas L."/>
            <person name="Rohde M."/>
            <person name="Galperin M.Y."/>
            <person name="Jogler C."/>
        </authorList>
    </citation>
    <scope>NUCLEOTIDE SEQUENCE [LARGE SCALE GENOMIC DNA]</scope>
    <source>
        <strain evidence="2 3">EC9</strain>
    </source>
</reference>
<gene>
    <name evidence="2" type="ORF">EC9_53730</name>
</gene>
<evidence type="ECO:0008006" key="4">
    <source>
        <dbReference type="Google" id="ProtNLM"/>
    </source>
</evidence>
<evidence type="ECO:0000313" key="3">
    <source>
        <dbReference type="Proteomes" id="UP000319557"/>
    </source>
</evidence>
<dbReference type="AlphaFoldDB" id="A0A517M8F1"/>
<name>A0A517M8F1_9BACT</name>
<dbReference type="OrthoDB" id="290183at2"/>
<organism evidence="2 3">
    <name type="scientific">Rosistilla ulvae</name>
    <dbReference type="NCBI Taxonomy" id="1930277"/>
    <lineage>
        <taxon>Bacteria</taxon>
        <taxon>Pseudomonadati</taxon>
        <taxon>Planctomycetota</taxon>
        <taxon>Planctomycetia</taxon>
        <taxon>Pirellulales</taxon>
        <taxon>Pirellulaceae</taxon>
        <taxon>Rosistilla</taxon>
    </lineage>
</organism>
<feature type="transmembrane region" description="Helical" evidence="1">
    <location>
        <begin position="12"/>
        <end position="31"/>
    </location>
</feature>
<protein>
    <recommendedName>
        <fullName evidence="4">Tetratricopeptide repeat protein</fullName>
    </recommendedName>
</protein>
<dbReference type="RefSeq" id="WP_145348839.1">
    <property type="nucleotide sequence ID" value="NZ_CP036261.1"/>
</dbReference>
<dbReference type="KEGG" id="ruv:EC9_53730"/>
<keyword evidence="1" id="KW-0472">Membrane</keyword>
<keyword evidence="1" id="KW-1133">Transmembrane helix</keyword>